<keyword evidence="4" id="KW-1185">Reference proteome</keyword>
<dbReference type="Pfam" id="PF14214">
    <property type="entry name" value="Helitron_like_N"/>
    <property type="match status" value="1"/>
</dbReference>
<dbReference type="STRING" id="1330018.A0A167MGK9"/>
<feature type="region of interest" description="Disordered" evidence="1">
    <location>
        <begin position="85"/>
        <end position="108"/>
    </location>
</feature>
<dbReference type="OrthoDB" id="3267861at2759"/>
<evidence type="ECO:0000259" key="2">
    <source>
        <dbReference type="Pfam" id="PF14214"/>
    </source>
</evidence>
<sequence length="340" mass="38606">MVRFRDIVLRVQNGAGLFGTCTGWYGMVEAQGRGTLHCHMLVWISNNPSPKTLRELLNGDDFKERMLTWLERIIKTELPGDSEVVVEPNGALPMPTLGREDVDPRTCRGPDLRRTGAGWRVDFDKHVTDLVKRNNWHEHRATCWIHLRPNEARSDDKCRMRIDGSTRARSEVDAVTGSILLRRLHPRINEYNDVVMFLFKCNMDIQYLGSGEASKAALYYITDYITKASLKVHAGLTALIYAIQKNNEKFEPLPDSSADTQSKSLVTKMLNSIMSRQEMSHQQVMSYYVGGGDHYTTHRFARLQWGYVSNQVQRMESSIGGDVSESEDHQAPGVDEDVDA</sequence>
<gene>
    <name evidence="3" type="ORF">CALVIDRAFT_481063</name>
</gene>
<evidence type="ECO:0000256" key="1">
    <source>
        <dbReference type="SAM" id="MobiDB-lite"/>
    </source>
</evidence>
<feature type="region of interest" description="Disordered" evidence="1">
    <location>
        <begin position="316"/>
        <end position="340"/>
    </location>
</feature>
<proteinExistence type="predicted"/>
<dbReference type="InterPro" id="IPR025476">
    <property type="entry name" value="Helitron_helicase-like"/>
</dbReference>
<accession>A0A167MGK9</accession>
<evidence type="ECO:0000313" key="4">
    <source>
        <dbReference type="Proteomes" id="UP000076738"/>
    </source>
</evidence>
<feature type="domain" description="Helitron helicase-like" evidence="2">
    <location>
        <begin position="9"/>
        <end position="42"/>
    </location>
</feature>
<feature type="compositionally biased region" description="Basic and acidic residues" evidence="1">
    <location>
        <begin position="98"/>
        <end position="108"/>
    </location>
</feature>
<name>A0A167MGK9_CALVF</name>
<dbReference type="Proteomes" id="UP000076738">
    <property type="component" value="Unassembled WGS sequence"/>
</dbReference>
<feature type="non-terminal residue" evidence="3">
    <location>
        <position position="340"/>
    </location>
</feature>
<dbReference type="EMBL" id="KV417283">
    <property type="protein sequence ID" value="KZO96691.1"/>
    <property type="molecule type" value="Genomic_DNA"/>
</dbReference>
<reference evidence="3 4" key="1">
    <citation type="journal article" date="2016" name="Mol. Biol. Evol.">
        <title>Comparative Genomics of Early-Diverging Mushroom-Forming Fungi Provides Insights into the Origins of Lignocellulose Decay Capabilities.</title>
        <authorList>
            <person name="Nagy L.G."/>
            <person name="Riley R."/>
            <person name="Tritt A."/>
            <person name="Adam C."/>
            <person name="Daum C."/>
            <person name="Floudas D."/>
            <person name="Sun H."/>
            <person name="Yadav J.S."/>
            <person name="Pangilinan J."/>
            <person name="Larsson K.H."/>
            <person name="Matsuura K."/>
            <person name="Barry K."/>
            <person name="Labutti K."/>
            <person name="Kuo R."/>
            <person name="Ohm R.A."/>
            <person name="Bhattacharya S.S."/>
            <person name="Shirouzu T."/>
            <person name="Yoshinaga Y."/>
            <person name="Martin F.M."/>
            <person name="Grigoriev I.V."/>
            <person name="Hibbett D.S."/>
        </authorList>
    </citation>
    <scope>NUCLEOTIDE SEQUENCE [LARGE SCALE GENOMIC DNA]</scope>
    <source>
        <strain evidence="3 4">TUFC12733</strain>
    </source>
</reference>
<dbReference type="AlphaFoldDB" id="A0A167MGK9"/>
<protein>
    <recommendedName>
        <fullName evidence="2">Helitron helicase-like domain-containing protein</fullName>
    </recommendedName>
</protein>
<evidence type="ECO:0000313" key="3">
    <source>
        <dbReference type="EMBL" id="KZO96691.1"/>
    </source>
</evidence>
<organism evidence="3 4">
    <name type="scientific">Calocera viscosa (strain TUFC12733)</name>
    <dbReference type="NCBI Taxonomy" id="1330018"/>
    <lineage>
        <taxon>Eukaryota</taxon>
        <taxon>Fungi</taxon>
        <taxon>Dikarya</taxon>
        <taxon>Basidiomycota</taxon>
        <taxon>Agaricomycotina</taxon>
        <taxon>Dacrymycetes</taxon>
        <taxon>Dacrymycetales</taxon>
        <taxon>Dacrymycetaceae</taxon>
        <taxon>Calocera</taxon>
    </lineage>
</organism>